<feature type="domain" description="Peptidase C51" evidence="2">
    <location>
        <begin position="319"/>
        <end position="402"/>
    </location>
</feature>
<dbReference type="Gene3D" id="3.90.1720.10">
    <property type="entry name" value="endopeptidase domain like (from Nostoc punctiforme)"/>
    <property type="match status" value="1"/>
</dbReference>
<dbReference type="RefSeq" id="WP_098458627.1">
    <property type="nucleotide sequence ID" value="NZ_PDJH01000001.1"/>
</dbReference>
<evidence type="ECO:0000259" key="2">
    <source>
        <dbReference type="Pfam" id="PF05257"/>
    </source>
</evidence>
<reference evidence="3 4" key="1">
    <citation type="submission" date="2017-10" db="EMBL/GenBank/DDBJ databases">
        <title>Sequencing the genomes of 1000 actinobacteria strains.</title>
        <authorList>
            <person name="Klenk H.-P."/>
        </authorList>
    </citation>
    <scope>NUCLEOTIDE SEQUENCE [LARGE SCALE GENOMIC DNA]</scope>
    <source>
        <strain evidence="3 4">DSM 21574</strain>
    </source>
</reference>
<dbReference type="AlphaFoldDB" id="A0A2A9EFL9"/>
<accession>A0A2A9EFL9</accession>
<dbReference type="Pfam" id="PF08310">
    <property type="entry name" value="LGFP"/>
    <property type="match status" value="1"/>
</dbReference>
<organism evidence="3 4">
    <name type="scientific">Flavimobilis soli</name>
    <dbReference type="NCBI Taxonomy" id="442709"/>
    <lineage>
        <taxon>Bacteria</taxon>
        <taxon>Bacillati</taxon>
        <taxon>Actinomycetota</taxon>
        <taxon>Actinomycetes</taxon>
        <taxon>Micrococcales</taxon>
        <taxon>Jonesiaceae</taxon>
        <taxon>Flavimobilis</taxon>
    </lineage>
</organism>
<dbReference type="SUPFAM" id="SSF54001">
    <property type="entry name" value="Cysteine proteinases"/>
    <property type="match status" value="1"/>
</dbReference>
<protein>
    <submittedName>
        <fullName evidence="3">CHAP domain-containing protein</fullName>
    </submittedName>
</protein>
<dbReference type="Pfam" id="PF05257">
    <property type="entry name" value="CHAP"/>
    <property type="match status" value="1"/>
</dbReference>
<dbReference type="InterPro" id="IPR007921">
    <property type="entry name" value="CHAP_dom"/>
</dbReference>
<gene>
    <name evidence="3" type="ORF">ATL41_2370</name>
</gene>
<dbReference type="Proteomes" id="UP000221394">
    <property type="component" value="Unassembled WGS sequence"/>
</dbReference>
<dbReference type="EMBL" id="PDJH01000001">
    <property type="protein sequence ID" value="PFG37603.1"/>
    <property type="molecule type" value="Genomic_DNA"/>
</dbReference>
<feature type="chain" id="PRO_5012292580" evidence="1">
    <location>
        <begin position="28"/>
        <end position="432"/>
    </location>
</feature>
<sequence>MLTLRTRARQALLAAACTVAVAAPASAAPQPAAPTAVASTVTTVVSSLATAQAVPAAPLAAKKATKVTFNVSDTKVRKGERIWFAGRVTASPKSGRKVVIERRKAGGSWKSYTTTKTRSNGKFRGTVRPTAVYEYRARVTAKGASPAATSATRKVAFSTGKRNLTQRAQMIGSARLGKATTKVKVLSAKQRKATKVKGATTIKHQRFAKGLLVSVTKSGSTRTWLVTGKILKKYLAAGGPTGKLGVPVVDAKCGLIESGCVQRFSRGTIYSSSWKSKASWTPVTGSKGEVIAAARSQVGFRYRYATPGVQHTKYNSWMGSTRAWCSFFQSWASAASGNGSTIPKANSFQKFRSQVGKTMKTGKTPKVGALVFFNTVPPAGTPTHVGLVISVSASTITVVDGNTVGPLPAGYRGVLERTWPRSRALYYAYPSY</sequence>
<dbReference type="InterPro" id="IPR038765">
    <property type="entry name" value="Papain-like_cys_pep_sf"/>
</dbReference>
<evidence type="ECO:0000313" key="3">
    <source>
        <dbReference type="EMBL" id="PFG37603.1"/>
    </source>
</evidence>
<feature type="signal peptide" evidence="1">
    <location>
        <begin position="1"/>
        <end position="27"/>
    </location>
</feature>
<proteinExistence type="predicted"/>
<keyword evidence="4" id="KW-1185">Reference proteome</keyword>
<comment type="caution">
    <text evidence="3">The sequence shown here is derived from an EMBL/GenBank/DDBJ whole genome shotgun (WGS) entry which is preliminary data.</text>
</comment>
<name>A0A2A9EFL9_9MICO</name>
<dbReference type="InterPro" id="IPR013207">
    <property type="entry name" value="LGFP"/>
</dbReference>
<keyword evidence="1" id="KW-0732">Signal</keyword>
<evidence type="ECO:0000256" key="1">
    <source>
        <dbReference type="SAM" id="SignalP"/>
    </source>
</evidence>
<evidence type="ECO:0000313" key="4">
    <source>
        <dbReference type="Proteomes" id="UP000221394"/>
    </source>
</evidence>
<dbReference type="OrthoDB" id="5140323at2"/>